<dbReference type="Pfam" id="PF25212">
    <property type="entry name" value="HVO_A0114"/>
    <property type="match status" value="1"/>
</dbReference>
<dbReference type="SUPFAM" id="SSF46785">
    <property type="entry name" value="Winged helix' DNA-binding domain"/>
    <property type="match status" value="1"/>
</dbReference>
<dbReference type="AlphaFoldDB" id="A0ABD5PJG9"/>
<comment type="caution">
    <text evidence="2">The sequence shown here is derived from an EMBL/GenBank/DDBJ whole genome shotgun (WGS) entry which is preliminary data.</text>
</comment>
<proteinExistence type="predicted"/>
<dbReference type="Proteomes" id="UP001595921">
    <property type="component" value="Unassembled WGS sequence"/>
</dbReference>
<accession>A0ABD5PJG9</accession>
<evidence type="ECO:0000313" key="3">
    <source>
        <dbReference type="Proteomes" id="UP001595921"/>
    </source>
</evidence>
<name>A0ABD5PJG9_9EURY</name>
<feature type="region of interest" description="Disordered" evidence="1">
    <location>
        <begin position="1"/>
        <end position="28"/>
    </location>
</feature>
<dbReference type="RefSeq" id="WP_267620744.1">
    <property type="nucleotide sequence ID" value="NZ_JAODIW010000005.1"/>
</dbReference>
<gene>
    <name evidence="2" type="ORF">ACFO0N_21350</name>
</gene>
<dbReference type="EMBL" id="JBHSDS010000017">
    <property type="protein sequence ID" value="MFC4360501.1"/>
    <property type="molecule type" value="Genomic_DNA"/>
</dbReference>
<evidence type="ECO:0000313" key="2">
    <source>
        <dbReference type="EMBL" id="MFC4360501.1"/>
    </source>
</evidence>
<dbReference type="InterPro" id="IPR036390">
    <property type="entry name" value="WH_DNA-bd_sf"/>
</dbReference>
<evidence type="ECO:0000256" key="1">
    <source>
        <dbReference type="SAM" id="MobiDB-lite"/>
    </source>
</evidence>
<dbReference type="InterPro" id="IPR036388">
    <property type="entry name" value="WH-like_DNA-bd_sf"/>
</dbReference>
<organism evidence="2 3">
    <name type="scientific">Halobium salinum</name>
    <dbReference type="NCBI Taxonomy" id="1364940"/>
    <lineage>
        <taxon>Archaea</taxon>
        <taxon>Methanobacteriati</taxon>
        <taxon>Methanobacteriota</taxon>
        <taxon>Stenosarchaea group</taxon>
        <taxon>Halobacteria</taxon>
        <taxon>Halobacteriales</taxon>
        <taxon>Haloferacaceae</taxon>
        <taxon>Halobium</taxon>
    </lineage>
</organism>
<protein>
    <submittedName>
        <fullName evidence="2">Transcriptional regulator</fullName>
    </submittedName>
</protein>
<dbReference type="Gene3D" id="1.10.10.10">
    <property type="entry name" value="Winged helix-like DNA-binding domain superfamily/Winged helix DNA-binding domain"/>
    <property type="match status" value="1"/>
</dbReference>
<sequence length="125" mass="13924">MERTAMPRATWGAPSDESPNGESRSERRKMLARTLAQGGVTGVHVISYESAQEVLTEKRRELVETLADEEVESLQGLADFVGRDKSQVSRDLGLLAEHGIIGFEKDGNKKRPYLQHDHIVVEPIL</sequence>
<keyword evidence="3" id="KW-1185">Reference proteome</keyword>
<reference evidence="2 3" key="1">
    <citation type="journal article" date="2019" name="Int. J. Syst. Evol. Microbiol.">
        <title>The Global Catalogue of Microorganisms (GCM) 10K type strain sequencing project: providing services to taxonomists for standard genome sequencing and annotation.</title>
        <authorList>
            <consortium name="The Broad Institute Genomics Platform"/>
            <consortium name="The Broad Institute Genome Sequencing Center for Infectious Disease"/>
            <person name="Wu L."/>
            <person name="Ma J."/>
        </authorList>
    </citation>
    <scope>NUCLEOTIDE SEQUENCE [LARGE SCALE GENOMIC DNA]</scope>
    <source>
        <strain evidence="2 3">CGMCC 1.12553</strain>
    </source>
</reference>